<dbReference type="AlphaFoldDB" id="A0A9W5Z2U8"/>
<feature type="non-terminal residue" evidence="2">
    <location>
        <position position="88"/>
    </location>
</feature>
<gene>
    <name evidence="2" type="ORF">AbraCBS73388_010517</name>
</gene>
<proteinExistence type="predicted"/>
<organism evidence="2 3">
    <name type="scientific">Aspergillus brasiliensis</name>
    <dbReference type="NCBI Taxonomy" id="319629"/>
    <lineage>
        <taxon>Eukaryota</taxon>
        <taxon>Fungi</taxon>
        <taxon>Dikarya</taxon>
        <taxon>Ascomycota</taxon>
        <taxon>Pezizomycotina</taxon>
        <taxon>Eurotiomycetes</taxon>
        <taxon>Eurotiomycetidae</taxon>
        <taxon>Eurotiales</taxon>
        <taxon>Aspergillaceae</taxon>
        <taxon>Aspergillus</taxon>
        <taxon>Aspergillus subgen. Circumdati</taxon>
    </lineage>
</organism>
<feature type="compositionally biased region" description="Polar residues" evidence="1">
    <location>
        <begin position="1"/>
        <end position="21"/>
    </location>
</feature>
<reference evidence="2" key="1">
    <citation type="submission" date="2022-07" db="EMBL/GenBank/DDBJ databases">
        <title>Taxonomy of Aspergillus series Nigri: significant species reduction supported by multi-species coalescent approaches.</title>
        <authorList>
            <person name="Bian C."/>
            <person name="Kusuya Y."/>
            <person name="Sklenar F."/>
            <person name="D'hooge E."/>
            <person name="Yaguchi T."/>
            <person name="Takahashi H."/>
            <person name="Hubka V."/>
        </authorList>
    </citation>
    <scope>NUCLEOTIDE SEQUENCE</scope>
    <source>
        <strain evidence="2">CBS 733.88</strain>
    </source>
</reference>
<dbReference type="Proteomes" id="UP001143548">
    <property type="component" value="Unassembled WGS sequence"/>
</dbReference>
<comment type="caution">
    <text evidence="2">The sequence shown here is derived from an EMBL/GenBank/DDBJ whole genome shotgun (WGS) entry which is preliminary data.</text>
</comment>
<evidence type="ECO:0000256" key="1">
    <source>
        <dbReference type="SAM" id="MobiDB-lite"/>
    </source>
</evidence>
<feature type="region of interest" description="Disordered" evidence="1">
    <location>
        <begin position="1"/>
        <end position="35"/>
    </location>
</feature>
<accession>A0A9W5Z2U8</accession>
<sequence length="88" mass="9829">MDENSVQEASSPANTNSNSGRHISEDESSPQTEDVQTLKAEVAFLREQLDIIQGKDRLEVDMYMDQLEMLKTGAGAWPLLDPAAFREM</sequence>
<name>A0A9W5Z2U8_9EURO</name>
<dbReference type="EMBL" id="BROQ01000759">
    <property type="protein sequence ID" value="GKZ28095.1"/>
    <property type="molecule type" value="Genomic_DNA"/>
</dbReference>
<evidence type="ECO:0000313" key="3">
    <source>
        <dbReference type="Proteomes" id="UP001143548"/>
    </source>
</evidence>
<evidence type="ECO:0000313" key="2">
    <source>
        <dbReference type="EMBL" id="GKZ28095.1"/>
    </source>
</evidence>
<protein>
    <submittedName>
        <fullName evidence="2">Uncharacterized protein</fullName>
    </submittedName>
</protein>